<name>A0A1I8BH63_MELHA</name>
<keyword evidence="1" id="KW-1185">Reference proteome</keyword>
<evidence type="ECO:0000313" key="2">
    <source>
        <dbReference type="WBParaSite" id="MhA1_Contig223.frz3.gene1"/>
    </source>
</evidence>
<dbReference type="AlphaFoldDB" id="A0A1I8BH63"/>
<organism evidence="1 2">
    <name type="scientific">Meloidogyne hapla</name>
    <name type="common">Root-knot nematode worm</name>
    <dbReference type="NCBI Taxonomy" id="6305"/>
    <lineage>
        <taxon>Eukaryota</taxon>
        <taxon>Metazoa</taxon>
        <taxon>Ecdysozoa</taxon>
        <taxon>Nematoda</taxon>
        <taxon>Chromadorea</taxon>
        <taxon>Rhabditida</taxon>
        <taxon>Tylenchina</taxon>
        <taxon>Tylenchomorpha</taxon>
        <taxon>Tylenchoidea</taxon>
        <taxon>Meloidogynidae</taxon>
        <taxon>Meloidogyninae</taxon>
        <taxon>Meloidogyne</taxon>
    </lineage>
</organism>
<accession>A0A1I8BH63</accession>
<evidence type="ECO:0000313" key="1">
    <source>
        <dbReference type="Proteomes" id="UP000095281"/>
    </source>
</evidence>
<reference evidence="2" key="1">
    <citation type="submission" date="2016-11" db="UniProtKB">
        <authorList>
            <consortium name="WormBaseParasite"/>
        </authorList>
    </citation>
    <scope>IDENTIFICATION</scope>
</reference>
<proteinExistence type="predicted"/>
<protein>
    <submittedName>
        <fullName evidence="2">Uncharacterized protein</fullName>
    </submittedName>
</protein>
<dbReference type="Proteomes" id="UP000095281">
    <property type="component" value="Unplaced"/>
</dbReference>
<sequence length="436" mass="50471">MVKIPLRAFLAILFLIFYSLLLIKSSIDDSKFTSQSKVYEVFYKNHMDLKIPTENVTRCKGLLSLRSEGNWKPNKLFELTKKGKSQLCINSKKEGSNELKEIKKAEWHGLVIFKKGKDNLELDADIFPEGKIDSNFIRSNLNPKPLLDEYTGMMAVKLDMIEKNDFLFFWKYVGKCPLNKEIFFNKNNFVTNRFEVIANLFNLACNIKEALKDEEEEILKYYEICKYKSDNDNKMRDIKFGKTIIASGKIRSHYEGGPLILDQVNDEEDNIKLFSIKIDGETNFAILTDEMNGNVYDFGHTVLANFERQSLQEIADNGGAIALFGTEINRGGEKLLIQDFEVISFSNKTCYGSIKLILNDENMKKQFNCYKRPFTQCDSLGLDEYNKVKIAYNELKNLREKCPCELDPRPTHIVNNLLCYILKKKNFLYKNSELTN</sequence>
<dbReference type="WBParaSite" id="MhA1_Contig223.frz3.gene1">
    <property type="protein sequence ID" value="MhA1_Contig223.frz3.gene1"/>
    <property type="gene ID" value="MhA1_Contig223.frz3.gene1"/>
</dbReference>